<organism evidence="4 5">
    <name type="scientific">Actinopolyspora alba</name>
    <dbReference type="NCBI Taxonomy" id="673379"/>
    <lineage>
        <taxon>Bacteria</taxon>
        <taxon>Bacillati</taxon>
        <taxon>Actinomycetota</taxon>
        <taxon>Actinomycetes</taxon>
        <taxon>Actinopolysporales</taxon>
        <taxon>Actinopolysporaceae</taxon>
        <taxon>Actinopolyspora</taxon>
        <taxon>Actinopolyspora alba group</taxon>
    </lineage>
</organism>
<accession>A0A1I1VXH9</accession>
<dbReference type="SMART" id="SM00641">
    <property type="entry name" value="Glyco_25"/>
    <property type="match status" value="1"/>
</dbReference>
<keyword evidence="2" id="KW-0378">Hydrolase</keyword>
<dbReference type="PANTHER" id="PTHR34135:SF2">
    <property type="entry name" value="LYSOZYME"/>
    <property type="match status" value="1"/>
</dbReference>
<dbReference type="PANTHER" id="PTHR34135">
    <property type="entry name" value="LYSOZYME"/>
    <property type="match status" value="1"/>
</dbReference>
<keyword evidence="5" id="KW-1185">Reference proteome</keyword>
<evidence type="ECO:0000256" key="1">
    <source>
        <dbReference type="ARBA" id="ARBA00010646"/>
    </source>
</evidence>
<dbReference type="GO" id="GO:0009253">
    <property type="term" value="P:peptidoglycan catabolic process"/>
    <property type="evidence" value="ECO:0007669"/>
    <property type="project" value="InterPro"/>
</dbReference>
<dbReference type="CDD" id="cd00599">
    <property type="entry name" value="GH25_muramidase"/>
    <property type="match status" value="1"/>
</dbReference>
<dbReference type="PROSITE" id="PS51904">
    <property type="entry name" value="GLYCOSYL_HYDROL_F25_2"/>
    <property type="match status" value="1"/>
</dbReference>
<name>A0A1I1VXH9_9ACTN</name>
<dbReference type="SUPFAM" id="SSF51445">
    <property type="entry name" value="(Trans)glycosidases"/>
    <property type="match status" value="1"/>
</dbReference>
<dbReference type="GO" id="GO:0003796">
    <property type="term" value="F:lysozyme activity"/>
    <property type="evidence" value="ECO:0007669"/>
    <property type="project" value="InterPro"/>
</dbReference>
<comment type="similarity">
    <text evidence="1">Belongs to the glycosyl hydrolase 25 family.</text>
</comment>
<dbReference type="GO" id="GO:0016998">
    <property type="term" value="P:cell wall macromolecule catabolic process"/>
    <property type="evidence" value="ECO:0007669"/>
    <property type="project" value="InterPro"/>
</dbReference>
<evidence type="ECO:0000256" key="3">
    <source>
        <dbReference type="ARBA" id="ARBA00023295"/>
    </source>
</evidence>
<dbReference type="InterPro" id="IPR002053">
    <property type="entry name" value="Glyco_hydro_25"/>
</dbReference>
<dbReference type="EMBL" id="FOMZ01000004">
    <property type="protein sequence ID" value="SFD87611.1"/>
    <property type="molecule type" value="Genomic_DNA"/>
</dbReference>
<dbReference type="AlphaFoldDB" id="A0A1I1VXH9"/>
<keyword evidence="3" id="KW-0326">Glycosidase</keyword>
<dbReference type="GO" id="GO:0016052">
    <property type="term" value="P:carbohydrate catabolic process"/>
    <property type="evidence" value="ECO:0007669"/>
    <property type="project" value="TreeGrafter"/>
</dbReference>
<dbReference type="RefSeq" id="WP_092925524.1">
    <property type="nucleotide sequence ID" value="NZ_FOMZ01000004.1"/>
</dbReference>
<dbReference type="Proteomes" id="UP000198716">
    <property type="component" value="Unassembled WGS sequence"/>
</dbReference>
<evidence type="ECO:0000313" key="5">
    <source>
        <dbReference type="Proteomes" id="UP000198716"/>
    </source>
</evidence>
<evidence type="ECO:0000313" key="4">
    <source>
        <dbReference type="EMBL" id="SFD87611.1"/>
    </source>
</evidence>
<sequence length="338" mass="37721">MIYGIDVSHYQGSFDMHRARAEDFEFVFIKATEGTGFVDARFKANLASARAAGLLVAAYHYQREDYSATAQADHVARVVPPEVPVILDVEEGGGGTRLTGELLGELRARGFGTPLLYLPEWYWQRLGRPDLSGFPPLWKSRYPDNNGGYASEIYQRVPEHFWSDYGNNRVAVLQFTSSATVAGQRPVDANAYRGTRQQLEALLDPRGEDMRDDERNALFSILEQLTGSRVPGQYPGWKSQVNNEVSLTTLDFIRAIDKHTFRLHQRYAKNAATTQQDGNGNEAEVETAERMLRTMISEAVTASLGADDPRHEDVVNAVTARLSASVPYQQVEATRSDN</sequence>
<protein>
    <submittedName>
        <fullName evidence="4">Lyzozyme M1 (1,4-beta-N-acetylmuramidase), GH25 family</fullName>
    </submittedName>
</protein>
<proteinExistence type="inferred from homology"/>
<evidence type="ECO:0000256" key="2">
    <source>
        <dbReference type="ARBA" id="ARBA00022801"/>
    </source>
</evidence>
<reference evidence="5" key="1">
    <citation type="submission" date="2016-10" db="EMBL/GenBank/DDBJ databases">
        <authorList>
            <person name="Varghese N."/>
            <person name="Submissions S."/>
        </authorList>
    </citation>
    <scope>NUCLEOTIDE SEQUENCE [LARGE SCALE GENOMIC DNA]</scope>
    <source>
        <strain evidence="5">DSM 45004</strain>
    </source>
</reference>
<dbReference type="Pfam" id="PF01183">
    <property type="entry name" value="Glyco_hydro_25"/>
    <property type="match status" value="1"/>
</dbReference>
<dbReference type="InterPro" id="IPR017853">
    <property type="entry name" value="GH"/>
</dbReference>
<gene>
    <name evidence="4" type="ORF">SAMN04487819_104290</name>
</gene>
<dbReference type="Gene3D" id="3.20.20.80">
    <property type="entry name" value="Glycosidases"/>
    <property type="match status" value="1"/>
</dbReference>
<dbReference type="InterPro" id="IPR018077">
    <property type="entry name" value="Glyco_hydro_fam25_subgr"/>
</dbReference>